<sequence length="130" mass="14623">MNSSSFIMMLKFFGWKTGRQEDKEDGEEEVERLQNYQFPPSKTAVTITPSNWFSSGKCLFLSSPGSRARIIPSEQIDYVGRIVFPIRQILFQTARLAFTVLVLTPFSNGDLGDPAPIIPIRLAVGSIDHR</sequence>
<name>A0ABR1AL36_POLSC</name>
<comment type="caution">
    <text evidence="1">The sequence shown here is derived from an EMBL/GenBank/DDBJ whole genome shotgun (WGS) entry which is preliminary data.</text>
</comment>
<evidence type="ECO:0000313" key="2">
    <source>
        <dbReference type="Proteomes" id="UP001359485"/>
    </source>
</evidence>
<dbReference type="EMBL" id="JAWJWF010000047">
    <property type="protein sequence ID" value="KAK6622000.1"/>
    <property type="molecule type" value="Genomic_DNA"/>
</dbReference>
<organism evidence="1 2">
    <name type="scientific">Polyplax serrata</name>
    <name type="common">Common mouse louse</name>
    <dbReference type="NCBI Taxonomy" id="468196"/>
    <lineage>
        <taxon>Eukaryota</taxon>
        <taxon>Metazoa</taxon>
        <taxon>Ecdysozoa</taxon>
        <taxon>Arthropoda</taxon>
        <taxon>Hexapoda</taxon>
        <taxon>Insecta</taxon>
        <taxon>Pterygota</taxon>
        <taxon>Neoptera</taxon>
        <taxon>Paraneoptera</taxon>
        <taxon>Psocodea</taxon>
        <taxon>Troctomorpha</taxon>
        <taxon>Phthiraptera</taxon>
        <taxon>Anoplura</taxon>
        <taxon>Polyplacidae</taxon>
        <taxon>Polyplax</taxon>
    </lineage>
</organism>
<gene>
    <name evidence="1" type="ORF">RUM44_001807</name>
</gene>
<protein>
    <submittedName>
        <fullName evidence="1">Uncharacterized protein</fullName>
    </submittedName>
</protein>
<accession>A0ABR1AL36</accession>
<evidence type="ECO:0000313" key="1">
    <source>
        <dbReference type="EMBL" id="KAK6622000.1"/>
    </source>
</evidence>
<dbReference type="Proteomes" id="UP001359485">
    <property type="component" value="Unassembled WGS sequence"/>
</dbReference>
<keyword evidence="2" id="KW-1185">Reference proteome</keyword>
<proteinExistence type="predicted"/>
<reference evidence="1 2" key="1">
    <citation type="submission" date="2023-09" db="EMBL/GenBank/DDBJ databases">
        <title>Genomes of two closely related lineages of the louse Polyplax serrata with different host specificities.</title>
        <authorList>
            <person name="Martinu J."/>
            <person name="Tarabai H."/>
            <person name="Stefka J."/>
            <person name="Hypsa V."/>
        </authorList>
    </citation>
    <scope>NUCLEOTIDE SEQUENCE [LARGE SCALE GENOMIC DNA]</scope>
    <source>
        <strain evidence="1">98ZLc_SE</strain>
    </source>
</reference>